<proteinExistence type="predicted"/>
<organism evidence="2">
    <name type="scientific">Anguilla anguilla</name>
    <name type="common">European freshwater eel</name>
    <name type="synonym">Muraena anguilla</name>
    <dbReference type="NCBI Taxonomy" id="7936"/>
    <lineage>
        <taxon>Eukaryota</taxon>
        <taxon>Metazoa</taxon>
        <taxon>Chordata</taxon>
        <taxon>Craniata</taxon>
        <taxon>Vertebrata</taxon>
        <taxon>Euteleostomi</taxon>
        <taxon>Actinopterygii</taxon>
        <taxon>Neopterygii</taxon>
        <taxon>Teleostei</taxon>
        <taxon>Anguilliformes</taxon>
        <taxon>Anguillidae</taxon>
        <taxon>Anguilla</taxon>
    </lineage>
</organism>
<dbReference type="AlphaFoldDB" id="A0A0E9VNF7"/>
<keyword evidence="1" id="KW-0472">Membrane</keyword>
<evidence type="ECO:0000256" key="1">
    <source>
        <dbReference type="SAM" id="Phobius"/>
    </source>
</evidence>
<name>A0A0E9VNF7_ANGAN</name>
<sequence length="55" mass="6604">MLHSIVSVKWTFFSTKFQNGRKFNGFHLLVFYLILFYFVEADLAARFKSYDLAKF</sequence>
<dbReference type="EMBL" id="GBXM01029829">
    <property type="protein sequence ID" value="JAH78748.1"/>
    <property type="molecule type" value="Transcribed_RNA"/>
</dbReference>
<protein>
    <submittedName>
        <fullName evidence="2">Uncharacterized protein</fullName>
    </submittedName>
</protein>
<feature type="transmembrane region" description="Helical" evidence="1">
    <location>
        <begin position="26"/>
        <end position="45"/>
    </location>
</feature>
<reference evidence="2" key="1">
    <citation type="submission" date="2014-11" db="EMBL/GenBank/DDBJ databases">
        <authorList>
            <person name="Amaro Gonzalez C."/>
        </authorList>
    </citation>
    <scope>NUCLEOTIDE SEQUENCE</scope>
</reference>
<keyword evidence="1" id="KW-1133">Transmembrane helix</keyword>
<keyword evidence="1" id="KW-0812">Transmembrane</keyword>
<evidence type="ECO:0000313" key="2">
    <source>
        <dbReference type="EMBL" id="JAH78748.1"/>
    </source>
</evidence>
<accession>A0A0E9VNF7</accession>
<reference evidence="2" key="2">
    <citation type="journal article" date="2015" name="Fish Shellfish Immunol.">
        <title>Early steps in the European eel (Anguilla anguilla)-Vibrio vulnificus interaction in the gills: Role of the RtxA13 toxin.</title>
        <authorList>
            <person name="Callol A."/>
            <person name="Pajuelo D."/>
            <person name="Ebbesson L."/>
            <person name="Teles M."/>
            <person name="MacKenzie S."/>
            <person name="Amaro C."/>
        </authorList>
    </citation>
    <scope>NUCLEOTIDE SEQUENCE</scope>
</reference>